<keyword evidence="4" id="KW-1185">Reference proteome</keyword>
<sequence>MNANKAAESIIERRLKPIYDAIDSGNNKKAAQEADKVLKKHAGTHCAKALKALALVRSERQDEAWTLIDELEELDIAWDDNTLQALTHCFKELAAPARIAQLYEVACKRQPKNEQLLTHLFMAYVRTRDYKQQQKTAMALFKEFPKNPYYFWHIMSIVMQANRDPKLGRAMLLPLAEKMVLKWVESDSIEAEAEVQLYLMILDRQEKYNESLKVLQGPLGDKYLATKMWDRNYRELKLLTNSGQHDLVINRCFTLLQQQPDDWGLFTSLYDSAFALMAEQTERQSELISQLSDFVVTLVERCERGECDRVRGPFLARLHLIVRLLEKDLVVRAQLGTSRLGEPLKLLTDYYKYFGDKPCCFADIQPYLWLLGEQPQGEFLAAALSVTGLPCRESSGDGSIEKFATNVEDAQRHITCLQLARSFGVHKAMDAGAKCRLARECFNRLKKAVDDKVEDLLAFEQYALIGVQLLWDVYSEQGDVLLLNEMVLVGEWVRAVSPKNAHMRLLLAKFYGMLGACTLVQELVQSLDVKYIQRDTLGYLLFDLLNNFGRFTNAVVYYVDLCAVFDQGEREVSDCLTTAYRNGAFPQIPDLVAFSDQSRASYYAVGADVQSRYLAAIFTADSLESLTDRLLDRDSRGDQILDAVDWSSVRDNRDFGVIPCFDTDGFRQRLADEAERTYQETVDWLRLKQLISSCLAALCREREFRRAVSEKQAPADQKLLKDADRPLLQLRTLTGQLKAHYHHCRSNYNNQSLATSLGGPPPTHFSVFLQGGYMEVVDCLFDCAYLLARHFDQQSTAAGEENGAATKKSSSAERREEGGGGERLRLSDSASPERAHVLPTADELQTLVRRMLASHQLLHVGTQSPPCSSSVSANGVASSTTQPFPHLQLAHCSWLLQALSVVVWTIRLVDDLSPSGGSSKKGKKKTSGVADQSPAVIQLGELAQVVASAPAAVDQLLADLELMMCADFESLCLSDNAVITNDQELSAVLLDRRRAVRATMHASYAESISEMRKFAGKLRSSMNKWQTA</sequence>
<evidence type="ECO:0000256" key="3">
    <source>
        <dbReference type="SAM" id="MobiDB-lite"/>
    </source>
</evidence>
<name>A0A914ULP2_9BILA</name>
<keyword evidence="2" id="KW-0802">TPR repeat</keyword>
<dbReference type="PANTHER" id="PTHR22767:SF3">
    <property type="entry name" value="N-ALPHA-ACETYLTRANSFERASE 25, NATB AUXILIARY SUBUNIT"/>
    <property type="match status" value="1"/>
</dbReference>
<dbReference type="Gene3D" id="1.25.40.1040">
    <property type="match status" value="1"/>
</dbReference>
<evidence type="ECO:0000256" key="2">
    <source>
        <dbReference type="ARBA" id="ARBA00022803"/>
    </source>
</evidence>
<feature type="compositionally biased region" description="Basic and acidic residues" evidence="3">
    <location>
        <begin position="810"/>
        <end position="836"/>
    </location>
</feature>
<dbReference type="PANTHER" id="PTHR22767">
    <property type="entry name" value="N-TERMINAL ACETYLTRANSFERASE-RELATED"/>
    <property type="match status" value="1"/>
</dbReference>
<evidence type="ECO:0000313" key="5">
    <source>
        <dbReference type="WBParaSite" id="PSAMB.scaffold10size141368.g10.t2"/>
    </source>
</evidence>
<reference evidence="5" key="1">
    <citation type="submission" date="2022-11" db="UniProtKB">
        <authorList>
            <consortium name="WormBaseParasite"/>
        </authorList>
    </citation>
    <scope>IDENTIFICATION</scope>
</reference>
<protein>
    <submittedName>
        <fullName evidence="5">N-terminal acetyltransferase B complex subunit NAA25 homolog</fullName>
    </submittedName>
</protein>
<comment type="similarity">
    <text evidence="1">Belongs to the MDM20/NAA25 family.</text>
</comment>
<evidence type="ECO:0000256" key="1">
    <source>
        <dbReference type="ARBA" id="ARBA00006298"/>
    </source>
</evidence>
<dbReference type="Proteomes" id="UP000887566">
    <property type="component" value="Unplaced"/>
</dbReference>
<dbReference type="WBParaSite" id="PSAMB.scaffold10size141368.g10.t2">
    <property type="protein sequence ID" value="PSAMB.scaffold10size141368.g10.t2"/>
    <property type="gene ID" value="PSAMB.scaffold10size141368.g10"/>
</dbReference>
<accession>A0A914ULP2</accession>
<proteinExistence type="inferred from homology"/>
<organism evidence="4 5">
    <name type="scientific">Plectus sambesii</name>
    <dbReference type="NCBI Taxonomy" id="2011161"/>
    <lineage>
        <taxon>Eukaryota</taxon>
        <taxon>Metazoa</taxon>
        <taxon>Ecdysozoa</taxon>
        <taxon>Nematoda</taxon>
        <taxon>Chromadorea</taxon>
        <taxon>Plectida</taxon>
        <taxon>Plectina</taxon>
        <taxon>Plectoidea</taxon>
        <taxon>Plectidae</taxon>
        <taxon>Plectus</taxon>
    </lineage>
</organism>
<dbReference type="Pfam" id="PF09797">
    <property type="entry name" value="NatB_MDM20"/>
    <property type="match status" value="1"/>
</dbReference>
<evidence type="ECO:0000313" key="4">
    <source>
        <dbReference type="Proteomes" id="UP000887566"/>
    </source>
</evidence>
<dbReference type="InterPro" id="IPR019183">
    <property type="entry name" value="NAA25_NatB_aux_su"/>
</dbReference>
<dbReference type="AlphaFoldDB" id="A0A914ULP2"/>
<dbReference type="GO" id="GO:0031416">
    <property type="term" value="C:NatB complex"/>
    <property type="evidence" value="ECO:0007669"/>
    <property type="project" value="TreeGrafter"/>
</dbReference>
<feature type="region of interest" description="Disordered" evidence="3">
    <location>
        <begin position="796"/>
        <end position="838"/>
    </location>
</feature>